<keyword evidence="2" id="KW-1185">Reference proteome</keyword>
<evidence type="ECO:0000313" key="1">
    <source>
        <dbReference type="EMBL" id="TFK58925.1"/>
    </source>
</evidence>
<dbReference type="EMBL" id="ML209141">
    <property type="protein sequence ID" value="TFK58925.1"/>
    <property type="molecule type" value="Genomic_DNA"/>
</dbReference>
<sequence>MQRVFLLTLMEFRLVSASPTLPCPQYSVIISQFQSIMHTPHIDSVHKKQSRPSRKTVPFKSGSMHYDGRPLSSMGTGESD</sequence>
<dbReference type="Proteomes" id="UP000308600">
    <property type="component" value="Unassembled WGS sequence"/>
</dbReference>
<organism evidence="1 2">
    <name type="scientific">Pluteus cervinus</name>
    <dbReference type="NCBI Taxonomy" id="181527"/>
    <lineage>
        <taxon>Eukaryota</taxon>
        <taxon>Fungi</taxon>
        <taxon>Dikarya</taxon>
        <taxon>Basidiomycota</taxon>
        <taxon>Agaricomycotina</taxon>
        <taxon>Agaricomycetes</taxon>
        <taxon>Agaricomycetidae</taxon>
        <taxon>Agaricales</taxon>
        <taxon>Pluteineae</taxon>
        <taxon>Pluteaceae</taxon>
        <taxon>Pluteus</taxon>
    </lineage>
</organism>
<name>A0ACD3A0H8_9AGAR</name>
<reference evidence="1 2" key="1">
    <citation type="journal article" date="2019" name="Nat. Ecol. Evol.">
        <title>Megaphylogeny resolves global patterns of mushroom evolution.</title>
        <authorList>
            <person name="Varga T."/>
            <person name="Krizsan K."/>
            <person name="Foldi C."/>
            <person name="Dima B."/>
            <person name="Sanchez-Garcia M."/>
            <person name="Sanchez-Ramirez S."/>
            <person name="Szollosi G.J."/>
            <person name="Szarkandi J.G."/>
            <person name="Papp V."/>
            <person name="Albert L."/>
            <person name="Andreopoulos W."/>
            <person name="Angelini C."/>
            <person name="Antonin V."/>
            <person name="Barry K.W."/>
            <person name="Bougher N.L."/>
            <person name="Buchanan P."/>
            <person name="Buyck B."/>
            <person name="Bense V."/>
            <person name="Catcheside P."/>
            <person name="Chovatia M."/>
            <person name="Cooper J."/>
            <person name="Damon W."/>
            <person name="Desjardin D."/>
            <person name="Finy P."/>
            <person name="Geml J."/>
            <person name="Haridas S."/>
            <person name="Hughes K."/>
            <person name="Justo A."/>
            <person name="Karasinski D."/>
            <person name="Kautmanova I."/>
            <person name="Kiss B."/>
            <person name="Kocsube S."/>
            <person name="Kotiranta H."/>
            <person name="LaButti K.M."/>
            <person name="Lechner B.E."/>
            <person name="Liimatainen K."/>
            <person name="Lipzen A."/>
            <person name="Lukacs Z."/>
            <person name="Mihaltcheva S."/>
            <person name="Morgado L.N."/>
            <person name="Niskanen T."/>
            <person name="Noordeloos M.E."/>
            <person name="Ohm R.A."/>
            <person name="Ortiz-Santana B."/>
            <person name="Ovrebo C."/>
            <person name="Racz N."/>
            <person name="Riley R."/>
            <person name="Savchenko A."/>
            <person name="Shiryaev A."/>
            <person name="Soop K."/>
            <person name="Spirin V."/>
            <person name="Szebenyi C."/>
            <person name="Tomsovsky M."/>
            <person name="Tulloss R.E."/>
            <person name="Uehling J."/>
            <person name="Grigoriev I.V."/>
            <person name="Vagvolgyi C."/>
            <person name="Papp T."/>
            <person name="Martin F.M."/>
            <person name="Miettinen O."/>
            <person name="Hibbett D.S."/>
            <person name="Nagy L.G."/>
        </authorList>
    </citation>
    <scope>NUCLEOTIDE SEQUENCE [LARGE SCALE GENOMIC DNA]</scope>
    <source>
        <strain evidence="1 2">NL-1719</strain>
    </source>
</reference>
<protein>
    <submittedName>
        <fullName evidence="1">Uncharacterized protein</fullName>
    </submittedName>
</protein>
<gene>
    <name evidence="1" type="ORF">BDN72DRAFT_662067</name>
</gene>
<accession>A0ACD3A0H8</accession>
<proteinExistence type="predicted"/>
<evidence type="ECO:0000313" key="2">
    <source>
        <dbReference type="Proteomes" id="UP000308600"/>
    </source>
</evidence>